<dbReference type="Proteomes" id="UP000075683">
    <property type="component" value="Unassembled WGS sequence"/>
</dbReference>
<dbReference type="EMBL" id="LQYT01000013">
    <property type="protein sequence ID" value="KYD22153.1"/>
    <property type="molecule type" value="Genomic_DNA"/>
</dbReference>
<dbReference type="NCBIfam" id="TIGR03826">
    <property type="entry name" value="YvyF"/>
    <property type="match status" value="1"/>
</dbReference>
<name>A0A150MCC0_9BACI</name>
<comment type="caution">
    <text evidence="1">The sequence shown here is derived from an EMBL/GenBank/DDBJ whole genome shotgun (WGS) entry which is preliminary data.</text>
</comment>
<organism evidence="1 2">
    <name type="scientific">Caldibacillus debilis</name>
    <dbReference type="NCBI Taxonomy" id="301148"/>
    <lineage>
        <taxon>Bacteria</taxon>
        <taxon>Bacillati</taxon>
        <taxon>Bacillota</taxon>
        <taxon>Bacilli</taxon>
        <taxon>Bacillales</taxon>
        <taxon>Bacillaceae</taxon>
        <taxon>Caldibacillus</taxon>
    </lineage>
</organism>
<dbReference type="InterPro" id="IPR022258">
    <property type="entry name" value="Flagellar_operon_YvyF"/>
</dbReference>
<evidence type="ECO:0000313" key="2">
    <source>
        <dbReference type="Proteomes" id="UP000075683"/>
    </source>
</evidence>
<reference evidence="1 2" key="1">
    <citation type="submission" date="2016-01" db="EMBL/GenBank/DDBJ databases">
        <title>Draft Genome Sequences of Seven Thermophilic Sporeformers Isolated from Foods.</title>
        <authorList>
            <person name="Berendsen E.M."/>
            <person name="Wells-Bennik M.H."/>
            <person name="Krawcyk A.O."/>
            <person name="De Jong A."/>
            <person name="Holsappel S."/>
            <person name="Eijlander R.T."/>
            <person name="Kuipers O.P."/>
        </authorList>
    </citation>
    <scope>NUCLEOTIDE SEQUENCE [LARGE SCALE GENOMIC DNA]</scope>
    <source>
        <strain evidence="1 2">B4135</strain>
    </source>
</reference>
<proteinExistence type="predicted"/>
<accession>A0A150MCC0</accession>
<gene>
    <name evidence="1" type="ORF">B4135_1498</name>
</gene>
<dbReference type="STRING" id="301148.B4135_1498"/>
<sequence length="157" mass="18549">MKLFPFVYPEKMFVCGGVEMNLLNCPKCGKLFVQNAGQELCRECFLEEEEAFQKVNNFLRDRKNRMATMMDIIENTGVSQDLIIKFIRKGRIQVIHFPNLAYPCSRCGKLIRKGNLCEDCINELRNDLEVFEKERERQEKLHLNTYYINRGPENMKK</sequence>
<evidence type="ECO:0008006" key="3">
    <source>
        <dbReference type="Google" id="ProtNLM"/>
    </source>
</evidence>
<evidence type="ECO:0000313" key="1">
    <source>
        <dbReference type="EMBL" id="KYD22153.1"/>
    </source>
</evidence>
<protein>
    <recommendedName>
        <fullName evidence="3">Flagellar protein</fullName>
    </recommendedName>
</protein>
<dbReference type="AlphaFoldDB" id="A0A150MCC0"/>